<name>A0A8J3BAJ6_9BACI</name>
<evidence type="ECO:0000313" key="7">
    <source>
        <dbReference type="Proteomes" id="UP000637720"/>
    </source>
</evidence>
<dbReference type="Gene3D" id="1.20.120.910">
    <property type="entry name" value="DksA, coiled-coil domain"/>
    <property type="match status" value="1"/>
</dbReference>
<protein>
    <recommendedName>
        <fullName evidence="5">Zinc finger DksA/TraR C4-type domain-containing protein</fullName>
    </recommendedName>
</protein>
<dbReference type="PROSITE" id="PS01102">
    <property type="entry name" value="ZF_DKSA_1"/>
    <property type="match status" value="1"/>
</dbReference>
<dbReference type="InterPro" id="IPR000962">
    <property type="entry name" value="Znf_DskA_TraR"/>
</dbReference>
<dbReference type="EMBL" id="BMOF01000002">
    <property type="protein sequence ID" value="GGJ92143.1"/>
    <property type="molecule type" value="Genomic_DNA"/>
</dbReference>
<dbReference type="InterPro" id="IPR037187">
    <property type="entry name" value="DnaK_N"/>
</dbReference>
<dbReference type="SUPFAM" id="SSF109635">
    <property type="entry name" value="DnaK suppressor protein DksA, alpha-hairpin domain"/>
    <property type="match status" value="1"/>
</dbReference>
<dbReference type="GO" id="GO:0008270">
    <property type="term" value="F:zinc ion binding"/>
    <property type="evidence" value="ECO:0007669"/>
    <property type="project" value="UniProtKB-KW"/>
</dbReference>
<dbReference type="Pfam" id="PF01258">
    <property type="entry name" value="zf-dskA_traR"/>
    <property type="match status" value="1"/>
</dbReference>
<proteinExistence type="predicted"/>
<feature type="domain" description="Zinc finger DksA/TraR C4-type" evidence="5">
    <location>
        <begin position="87"/>
        <end position="116"/>
    </location>
</feature>
<evidence type="ECO:0000256" key="3">
    <source>
        <dbReference type="ARBA" id="ARBA00022833"/>
    </source>
</evidence>
<dbReference type="PANTHER" id="PTHR33823:SF4">
    <property type="entry name" value="GENERAL STRESS PROTEIN 16O"/>
    <property type="match status" value="1"/>
</dbReference>
<keyword evidence="3" id="KW-0862">Zinc</keyword>
<gene>
    <name evidence="6" type="ORF">GCM10007043_02290</name>
</gene>
<dbReference type="RefSeq" id="WP_188816571.1">
    <property type="nucleotide sequence ID" value="NZ_BMOF01000002.1"/>
</dbReference>
<reference evidence="6" key="2">
    <citation type="submission" date="2020-09" db="EMBL/GenBank/DDBJ databases">
        <authorList>
            <person name="Sun Q."/>
            <person name="Ohkuma M."/>
        </authorList>
    </citation>
    <scope>NUCLEOTIDE SEQUENCE</scope>
    <source>
        <strain evidence="6">JCM 14719</strain>
    </source>
</reference>
<evidence type="ECO:0000313" key="6">
    <source>
        <dbReference type="EMBL" id="GGJ92143.1"/>
    </source>
</evidence>
<dbReference type="SUPFAM" id="SSF57716">
    <property type="entry name" value="Glucocorticoid receptor-like (DNA-binding domain)"/>
    <property type="match status" value="1"/>
</dbReference>
<evidence type="ECO:0000256" key="2">
    <source>
        <dbReference type="ARBA" id="ARBA00022771"/>
    </source>
</evidence>
<dbReference type="InterPro" id="IPR014240">
    <property type="entry name" value="YteA"/>
</dbReference>
<dbReference type="PROSITE" id="PS51128">
    <property type="entry name" value="ZF_DKSA_2"/>
    <property type="match status" value="1"/>
</dbReference>
<dbReference type="Proteomes" id="UP000637720">
    <property type="component" value="Unassembled WGS sequence"/>
</dbReference>
<dbReference type="AlphaFoldDB" id="A0A8J3BAJ6"/>
<feature type="zinc finger region" description="dksA C4-type" evidence="4">
    <location>
        <begin position="92"/>
        <end position="116"/>
    </location>
</feature>
<comment type="caution">
    <text evidence="6">The sequence shown here is derived from an EMBL/GenBank/DDBJ whole genome shotgun (WGS) entry which is preliminary data.</text>
</comment>
<dbReference type="PANTHER" id="PTHR33823">
    <property type="entry name" value="RNA POLYMERASE-BINDING TRANSCRIPTION FACTOR DKSA-RELATED"/>
    <property type="match status" value="1"/>
</dbReference>
<evidence type="ECO:0000256" key="1">
    <source>
        <dbReference type="ARBA" id="ARBA00022723"/>
    </source>
</evidence>
<evidence type="ECO:0000256" key="4">
    <source>
        <dbReference type="PROSITE-ProRule" id="PRU00510"/>
    </source>
</evidence>
<dbReference type="InterPro" id="IPR020460">
    <property type="entry name" value="Znf_C4-type_bac"/>
</dbReference>
<evidence type="ECO:0000259" key="5">
    <source>
        <dbReference type="Pfam" id="PF01258"/>
    </source>
</evidence>
<dbReference type="NCBIfam" id="TIGR02890">
    <property type="entry name" value="bacill_yteA"/>
    <property type="match status" value="1"/>
</dbReference>
<keyword evidence="2" id="KW-0863">Zinc-finger</keyword>
<dbReference type="InterPro" id="IPR020458">
    <property type="entry name" value="Znf_DskA_TraR_CS"/>
</dbReference>
<keyword evidence="7" id="KW-1185">Reference proteome</keyword>
<accession>A0A8J3BAJ6</accession>
<dbReference type="PRINTS" id="PR00618">
    <property type="entry name" value="DKSAZNFINGER"/>
</dbReference>
<sequence>MDRAQLAHFRALLEQERDAIRRRLSENDHYGLASPLSTTTGELAAYDNHPADLGSEMYEREKDVALLEHDERQLEAIERALARIEAGTYGRCEVCGEPIPLERLEALPTAHTCVECTRDARVSERRPVEEEVLAPPFARTFDVQNESVVYDGEDAWQDVARYGTSEPPDFFRDGYDYDHLYLNADEPVGYVDQVEGFVFVNEENNDIDFVRNEAYEAYVQADEGDATNMVGAEDERIRRMIARVERLDDER</sequence>
<keyword evidence="1" id="KW-0479">Metal-binding</keyword>
<reference evidence="6" key="1">
    <citation type="journal article" date="2014" name="Int. J. Syst. Evol. Microbiol.">
        <title>Complete genome sequence of Corynebacterium casei LMG S-19264T (=DSM 44701T), isolated from a smear-ripened cheese.</title>
        <authorList>
            <consortium name="US DOE Joint Genome Institute (JGI-PGF)"/>
            <person name="Walter F."/>
            <person name="Albersmeier A."/>
            <person name="Kalinowski J."/>
            <person name="Ruckert C."/>
        </authorList>
    </citation>
    <scope>NUCLEOTIDE SEQUENCE</scope>
    <source>
        <strain evidence="6">JCM 14719</strain>
    </source>
</reference>
<organism evidence="6 7">
    <name type="scientific">Calditerricola satsumensis</name>
    <dbReference type="NCBI Taxonomy" id="373054"/>
    <lineage>
        <taxon>Bacteria</taxon>
        <taxon>Bacillati</taxon>
        <taxon>Bacillota</taxon>
        <taxon>Bacilli</taxon>
        <taxon>Bacillales</taxon>
        <taxon>Bacillaceae</taxon>
        <taxon>Calditerricola</taxon>
    </lineage>
</organism>